<dbReference type="InterPro" id="IPR029479">
    <property type="entry name" value="Nitroreductase"/>
</dbReference>
<name>A0A0L6W304_9FIRM</name>
<dbReference type="AlphaFoldDB" id="A0A0L6W304"/>
<dbReference type="PANTHER" id="PTHR23026">
    <property type="entry name" value="NADPH NITROREDUCTASE"/>
    <property type="match status" value="1"/>
</dbReference>
<comment type="caution">
    <text evidence="3">The sequence shown here is derived from an EMBL/GenBank/DDBJ whole genome shotgun (WGS) entry which is preliminary data.</text>
</comment>
<dbReference type="Pfam" id="PF00881">
    <property type="entry name" value="Nitroreductase"/>
    <property type="match status" value="1"/>
</dbReference>
<dbReference type="GO" id="GO:0046857">
    <property type="term" value="F:oxidoreductase activity, acting on other nitrogenous compounds as donors, with NAD or NADP as acceptor"/>
    <property type="evidence" value="ECO:0007669"/>
    <property type="project" value="TreeGrafter"/>
</dbReference>
<dbReference type="GO" id="GO:0046256">
    <property type="term" value="P:2,4,6-trinitrotoluene catabolic process"/>
    <property type="evidence" value="ECO:0007669"/>
    <property type="project" value="TreeGrafter"/>
</dbReference>
<evidence type="ECO:0000256" key="1">
    <source>
        <dbReference type="ARBA" id="ARBA00023027"/>
    </source>
</evidence>
<feature type="domain" description="Nitroreductase" evidence="2">
    <location>
        <begin position="11"/>
        <end position="169"/>
    </location>
</feature>
<dbReference type="GO" id="GO:0005829">
    <property type="term" value="C:cytosol"/>
    <property type="evidence" value="ECO:0007669"/>
    <property type="project" value="TreeGrafter"/>
</dbReference>
<evidence type="ECO:0000259" key="2">
    <source>
        <dbReference type="Pfam" id="PF00881"/>
    </source>
</evidence>
<accession>A0A0L6W304</accession>
<protein>
    <submittedName>
        <fullName evidence="3">Nitroreductase</fullName>
    </submittedName>
</protein>
<dbReference type="PANTHER" id="PTHR23026:SF125">
    <property type="entry name" value="OXYGEN-INSENSITIVE NAD(P)H NITROREDUCTASE"/>
    <property type="match status" value="1"/>
</dbReference>
<dbReference type="Gene3D" id="3.40.109.10">
    <property type="entry name" value="NADH Oxidase"/>
    <property type="match status" value="1"/>
</dbReference>
<organism evidence="3 4">
    <name type="scientific">Thermincola ferriacetica</name>
    <dbReference type="NCBI Taxonomy" id="281456"/>
    <lineage>
        <taxon>Bacteria</taxon>
        <taxon>Bacillati</taxon>
        <taxon>Bacillota</taxon>
        <taxon>Clostridia</taxon>
        <taxon>Eubacteriales</taxon>
        <taxon>Thermincolaceae</taxon>
        <taxon>Thermincola</taxon>
    </lineage>
</organism>
<sequence length="189" mass="20915">MLTMNETLKVIHNRRSIRAYKSEQITDSELQQILDAALMAPNAVNQQKWHFTVIQDKGLLDRMVNTIKENILNSGNEFLKQRASAPDYHTFYHAPTVILISADEKAPLIQIDCGLAAQNITLAAESLNIGSCIIASSAFLFASEKGSQFKKELGIPEGYNHICTIALGYKAGENPAAPPRNKDVINYVK</sequence>
<keyword evidence="4" id="KW-1185">Reference proteome</keyword>
<dbReference type="InterPro" id="IPR000415">
    <property type="entry name" value="Nitroreductase-like"/>
</dbReference>
<dbReference type="EMBL" id="LGTE01000007">
    <property type="protein sequence ID" value="KNZ69947.1"/>
    <property type="molecule type" value="Genomic_DNA"/>
</dbReference>
<dbReference type="SUPFAM" id="SSF55469">
    <property type="entry name" value="FMN-dependent nitroreductase-like"/>
    <property type="match status" value="1"/>
</dbReference>
<dbReference type="InterPro" id="IPR050627">
    <property type="entry name" value="Nitroreductase/BluB"/>
</dbReference>
<dbReference type="Proteomes" id="UP000037175">
    <property type="component" value="Unassembled WGS sequence"/>
</dbReference>
<reference evidence="4" key="1">
    <citation type="submission" date="2015-07" db="EMBL/GenBank/DDBJ databases">
        <title>Complete Genome of Thermincola ferriacetica strain Z-0001T.</title>
        <authorList>
            <person name="Lusk B."/>
            <person name="Badalamenti J.P."/>
            <person name="Parameswaran P."/>
            <person name="Bond D.R."/>
            <person name="Torres C.I."/>
        </authorList>
    </citation>
    <scope>NUCLEOTIDE SEQUENCE [LARGE SCALE GENOMIC DNA]</scope>
    <source>
        <strain evidence="4">Z-0001</strain>
    </source>
</reference>
<keyword evidence="1" id="KW-0520">NAD</keyword>
<evidence type="ECO:0000313" key="3">
    <source>
        <dbReference type="EMBL" id="KNZ69947.1"/>
    </source>
</evidence>
<evidence type="ECO:0000313" key="4">
    <source>
        <dbReference type="Proteomes" id="UP000037175"/>
    </source>
</evidence>
<gene>
    <name evidence="3" type="ORF">Tfer_1327</name>
</gene>
<dbReference type="CDD" id="cd02136">
    <property type="entry name" value="PnbA_NfnB-like"/>
    <property type="match status" value="1"/>
</dbReference>
<proteinExistence type="predicted"/>